<accession>A0A6B3LEW2</accession>
<dbReference type="GO" id="GO:0070402">
    <property type="term" value="F:NADPH binding"/>
    <property type="evidence" value="ECO:0007669"/>
    <property type="project" value="TreeGrafter"/>
</dbReference>
<dbReference type="EMBL" id="CP066776">
    <property type="protein sequence ID" value="QQL44905.1"/>
    <property type="molecule type" value="Genomic_DNA"/>
</dbReference>
<dbReference type="InterPro" id="IPR013149">
    <property type="entry name" value="ADH-like_C"/>
</dbReference>
<keyword evidence="5" id="KW-1185">Reference proteome</keyword>
<keyword evidence="2" id="KW-0560">Oxidoreductase</keyword>
<dbReference type="InterPro" id="IPR020843">
    <property type="entry name" value="ER"/>
</dbReference>
<dbReference type="SMART" id="SM00829">
    <property type="entry name" value="PKS_ER"/>
    <property type="match status" value="1"/>
</dbReference>
<feature type="domain" description="Enoyl reductase (ER)" evidence="3">
    <location>
        <begin position="17"/>
        <end position="346"/>
    </location>
</feature>
<dbReference type="RefSeq" id="WP_164364753.1">
    <property type="nucleotide sequence ID" value="NZ_CP066776.1"/>
</dbReference>
<dbReference type="Pfam" id="PF08240">
    <property type="entry name" value="ADH_N"/>
    <property type="match status" value="1"/>
</dbReference>
<dbReference type="Proteomes" id="UP000475117">
    <property type="component" value="Chromosome"/>
</dbReference>
<dbReference type="KEGG" id="soa:G3M56_013685"/>
<dbReference type="PANTHER" id="PTHR48106:SF18">
    <property type="entry name" value="QUINONE OXIDOREDUCTASE PIG3"/>
    <property type="match status" value="1"/>
</dbReference>
<reference evidence="4 5" key="1">
    <citation type="submission" date="2020-12" db="EMBL/GenBank/DDBJ databases">
        <title>Sulforoseuscoccus oceanibium gen. nov., sp. nov., a representative of the phylum Verrucomicrobia with special cytoplasmic membrane, and proposal of Sulforoseuscoccusaceae fam. nov.</title>
        <authorList>
            <person name="Xi F."/>
        </authorList>
    </citation>
    <scope>NUCLEOTIDE SEQUENCE [LARGE SCALE GENOMIC DNA]</scope>
    <source>
        <strain evidence="4 5">T37</strain>
    </source>
</reference>
<dbReference type="SUPFAM" id="SSF51735">
    <property type="entry name" value="NAD(P)-binding Rossmann-fold domains"/>
    <property type="match status" value="1"/>
</dbReference>
<dbReference type="PANTHER" id="PTHR48106">
    <property type="entry name" value="QUINONE OXIDOREDUCTASE PIG3-RELATED"/>
    <property type="match status" value="1"/>
</dbReference>
<dbReference type="InterPro" id="IPR013154">
    <property type="entry name" value="ADH-like_N"/>
</dbReference>
<dbReference type="CDD" id="cd08274">
    <property type="entry name" value="MDR9"/>
    <property type="match status" value="1"/>
</dbReference>
<sequence length="349" mass="36940">MHTPPKQMTGVQLIGHGDLSQLQVNHSIDIPTPGLGDALIKVHAAGVNNTDLNLRTGWYSKSDQSSDDAGWQGNAIPFPLIQGADVCGTVVAVGPEADPQLVGCRVLVEPCFHERHGKQLDRPVYLGSDCHGGFAEYTTVPARYAHRINSTLTSTELASFPCSYSTAENLLTRAKVTAQDIVLITGASGGVGSAAIQLANARGARVIAVTSPSKADALLKLGAHRTVDRDSHLPDTVGTDSVDVVIDLVGGSHWPLLLNALKPFGRYATSGAIAGPIVELDLRTLYLKDLSLFGGTALSPEIFPALIQRIESGNISPLVAQTFPLAQIPEAQRAFECKQHIGKLVIEIA</sequence>
<gene>
    <name evidence="4" type="ORF">G3M56_013685</name>
</gene>
<evidence type="ECO:0000259" key="3">
    <source>
        <dbReference type="SMART" id="SM00829"/>
    </source>
</evidence>
<protein>
    <submittedName>
        <fullName evidence="4">Alcohol dehydrogenase family protein</fullName>
    </submittedName>
</protein>
<dbReference type="Gene3D" id="3.90.180.10">
    <property type="entry name" value="Medium-chain alcohol dehydrogenases, catalytic domain"/>
    <property type="match status" value="1"/>
</dbReference>
<dbReference type="SUPFAM" id="SSF50129">
    <property type="entry name" value="GroES-like"/>
    <property type="match status" value="1"/>
</dbReference>
<proteinExistence type="predicted"/>
<dbReference type="Pfam" id="PF00107">
    <property type="entry name" value="ADH_zinc_N"/>
    <property type="match status" value="1"/>
</dbReference>
<dbReference type="InterPro" id="IPR011032">
    <property type="entry name" value="GroES-like_sf"/>
</dbReference>
<dbReference type="Gene3D" id="3.40.50.720">
    <property type="entry name" value="NAD(P)-binding Rossmann-like Domain"/>
    <property type="match status" value="1"/>
</dbReference>
<keyword evidence="1" id="KW-0521">NADP</keyword>
<dbReference type="InterPro" id="IPR036291">
    <property type="entry name" value="NAD(P)-bd_dom_sf"/>
</dbReference>
<evidence type="ECO:0000256" key="1">
    <source>
        <dbReference type="ARBA" id="ARBA00022857"/>
    </source>
</evidence>
<dbReference type="AlphaFoldDB" id="A0A6B3LEW2"/>
<name>A0A6B3LEW2_9BACT</name>
<evidence type="ECO:0000313" key="4">
    <source>
        <dbReference type="EMBL" id="QQL44905.1"/>
    </source>
</evidence>
<dbReference type="GO" id="GO:0016651">
    <property type="term" value="F:oxidoreductase activity, acting on NAD(P)H"/>
    <property type="evidence" value="ECO:0007669"/>
    <property type="project" value="TreeGrafter"/>
</dbReference>
<organism evidence="4 5">
    <name type="scientific">Sulfuriroseicoccus oceanibius</name>
    <dbReference type="NCBI Taxonomy" id="2707525"/>
    <lineage>
        <taxon>Bacteria</taxon>
        <taxon>Pseudomonadati</taxon>
        <taxon>Verrucomicrobiota</taxon>
        <taxon>Verrucomicrobiia</taxon>
        <taxon>Verrucomicrobiales</taxon>
        <taxon>Verrucomicrobiaceae</taxon>
        <taxon>Sulfuriroseicoccus</taxon>
    </lineage>
</organism>
<evidence type="ECO:0000256" key="2">
    <source>
        <dbReference type="ARBA" id="ARBA00023002"/>
    </source>
</evidence>
<evidence type="ECO:0000313" key="5">
    <source>
        <dbReference type="Proteomes" id="UP000475117"/>
    </source>
</evidence>